<dbReference type="AlphaFoldDB" id="A0A6A4X4G8"/>
<name>A0A6A4X4G8_AMPAM</name>
<dbReference type="Proteomes" id="UP000440578">
    <property type="component" value="Unassembled WGS sequence"/>
</dbReference>
<protein>
    <recommendedName>
        <fullName evidence="2">Apple domain-containing protein</fullName>
    </recommendedName>
</protein>
<evidence type="ECO:0000313" key="4">
    <source>
        <dbReference type="Proteomes" id="UP000440578"/>
    </source>
</evidence>
<keyword evidence="1" id="KW-0732">Signal</keyword>
<proteinExistence type="predicted"/>
<evidence type="ECO:0000256" key="1">
    <source>
        <dbReference type="SAM" id="SignalP"/>
    </source>
</evidence>
<sequence>MYQRCPGRRGPSLEGVARGAAALWLAVALAPAPAQSCMETAWRRGHLGREALIEVVSVADAVTGSCTCCAICHRTTNCSSFGFNSATAACELYNSVASYATLLPDRKENWSYFVMPGRSAHEQFCRQDSDCTEEGDACRGRVCTNRTSVTCRVICEEFGAGRRFGGDVPRMYGWLNGQTLMLTCWMNWRTQGYTELLYSTKGFKFNNQTILDSTAHWTILDFNRALDAEKPRSILGLAEDLRKSNNESSDYSIEVWIELYLPQSGPTLLSINFDPTQTQLSWGVLARTDGEIAYDFITVYIRE</sequence>
<dbReference type="Pfam" id="PF00024">
    <property type="entry name" value="PAN_1"/>
    <property type="match status" value="1"/>
</dbReference>
<dbReference type="InterPro" id="IPR003609">
    <property type="entry name" value="Pan_app"/>
</dbReference>
<reference evidence="3 4" key="1">
    <citation type="submission" date="2019-07" db="EMBL/GenBank/DDBJ databases">
        <title>Draft genome assembly of a fouling barnacle, Amphibalanus amphitrite (Darwin, 1854): The first reference genome for Thecostraca.</title>
        <authorList>
            <person name="Kim W."/>
        </authorList>
    </citation>
    <scope>NUCLEOTIDE SEQUENCE [LARGE SCALE GENOMIC DNA]</scope>
    <source>
        <strain evidence="3">SNU_AA5</strain>
        <tissue evidence="3">Soma without cirri and trophi</tissue>
    </source>
</reference>
<feature type="domain" description="Apple" evidence="2">
    <location>
        <begin position="59"/>
        <end position="113"/>
    </location>
</feature>
<dbReference type="EMBL" id="VIIS01000046">
    <property type="protein sequence ID" value="KAF0314125.1"/>
    <property type="molecule type" value="Genomic_DNA"/>
</dbReference>
<accession>A0A6A4X4G8</accession>
<keyword evidence="4" id="KW-1185">Reference proteome</keyword>
<feature type="chain" id="PRO_5025561970" description="Apple domain-containing protein" evidence="1">
    <location>
        <begin position="35"/>
        <end position="303"/>
    </location>
</feature>
<evidence type="ECO:0000313" key="3">
    <source>
        <dbReference type="EMBL" id="KAF0314125.1"/>
    </source>
</evidence>
<gene>
    <name evidence="3" type="ORF">FJT64_015416</name>
</gene>
<evidence type="ECO:0000259" key="2">
    <source>
        <dbReference type="Pfam" id="PF00024"/>
    </source>
</evidence>
<organism evidence="3 4">
    <name type="scientific">Amphibalanus amphitrite</name>
    <name type="common">Striped barnacle</name>
    <name type="synonym">Balanus amphitrite</name>
    <dbReference type="NCBI Taxonomy" id="1232801"/>
    <lineage>
        <taxon>Eukaryota</taxon>
        <taxon>Metazoa</taxon>
        <taxon>Ecdysozoa</taxon>
        <taxon>Arthropoda</taxon>
        <taxon>Crustacea</taxon>
        <taxon>Multicrustacea</taxon>
        <taxon>Cirripedia</taxon>
        <taxon>Thoracica</taxon>
        <taxon>Thoracicalcarea</taxon>
        <taxon>Balanomorpha</taxon>
        <taxon>Balanoidea</taxon>
        <taxon>Balanidae</taxon>
        <taxon>Amphibalaninae</taxon>
        <taxon>Amphibalanus</taxon>
    </lineage>
</organism>
<comment type="caution">
    <text evidence="3">The sequence shown here is derived from an EMBL/GenBank/DDBJ whole genome shotgun (WGS) entry which is preliminary data.</text>
</comment>
<feature type="signal peptide" evidence="1">
    <location>
        <begin position="1"/>
        <end position="34"/>
    </location>
</feature>